<dbReference type="GO" id="GO:0005634">
    <property type="term" value="C:nucleus"/>
    <property type="evidence" value="ECO:0007669"/>
    <property type="project" value="TreeGrafter"/>
</dbReference>
<feature type="compositionally biased region" description="Polar residues" evidence="1">
    <location>
        <begin position="694"/>
        <end position="712"/>
    </location>
</feature>
<gene>
    <name evidence="3" type="ORF">NLJ89_g11375</name>
</gene>
<feature type="region of interest" description="Disordered" evidence="1">
    <location>
        <begin position="100"/>
        <end position="120"/>
    </location>
</feature>
<proteinExistence type="predicted"/>
<evidence type="ECO:0000313" key="4">
    <source>
        <dbReference type="Proteomes" id="UP001148786"/>
    </source>
</evidence>
<feature type="domain" description="DUF659" evidence="2">
    <location>
        <begin position="233"/>
        <end position="323"/>
    </location>
</feature>
<evidence type="ECO:0000256" key="1">
    <source>
        <dbReference type="SAM" id="MobiDB-lite"/>
    </source>
</evidence>
<accession>A0A9W8JQ43</accession>
<feature type="region of interest" description="Disordered" evidence="1">
    <location>
        <begin position="138"/>
        <end position="166"/>
    </location>
</feature>
<dbReference type="OrthoDB" id="3270520at2759"/>
<organism evidence="3 4">
    <name type="scientific">Agrocybe chaxingu</name>
    <dbReference type="NCBI Taxonomy" id="84603"/>
    <lineage>
        <taxon>Eukaryota</taxon>
        <taxon>Fungi</taxon>
        <taxon>Dikarya</taxon>
        <taxon>Basidiomycota</taxon>
        <taxon>Agaricomycotina</taxon>
        <taxon>Agaricomycetes</taxon>
        <taxon>Agaricomycetidae</taxon>
        <taxon>Agaricales</taxon>
        <taxon>Agaricineae</taxon>
        <taxon>Strophariaceae</taxon>
        <taxon>Agrocybe</taxon>
    </lineage>
</organism>
<keyword evidence="4" id="KW-1185">Reference proteome</keyword>
<dbReference type="InterPro" id="IPR007021">
    <property type="entry name" value="DUF659"/>
</dbReference>
<reference evidence="3" key="1">
    <citation type="submission" date="2022-07" db="EMBL/GenBank/DDBJ databases">
        <title>Genome Sequence of Agrocybe chaxingu.</title>
        <authorList>
            <person name="Buettner E."/>
        </authorList>
    </citation>
    <scope>NUCLEOTIDE SEQUENCE</scope>
    <source>
        <strain evidence="3">MP-N11</strain>
    </source>
</reference>
<dbReference type="GO" id="GO:0006357">
    <property type="term" value="P:regulation of transcription by RNA polymerase II"/>
    <property type="evidence" value="ECO:0007669"/>
    <property type="project" value="TreeGrafter"/>
</dbReference>
<name>A0A9W8JQ43_9AGAR</name>
<dbReference type="AlphaFoldDB" id="A0A9W8JQ43"/>
<dbReference type="SUPFAM" id="SSF53098">
    <property type="entry name" value="Ribonuclease H-like"/>
    <property type="match status" value="1"/>
</dbReference>
<evidence type="ECO:0000259" key="2">
    <source>
        <dbReference type="Pfam" id="PF04937"/>
    </source>
</evidence>
<feature type="region of interest" description="Disordered" evidence="1">
    <location>
        <begin position="660"/>
        <end position="717"/>
    </location>
</feature>
<sequence length="871" mass="96315">MVNHLANCLRVAPEIRKLAQEDRSCTLVEFRGERERKAAAHPYSDSSLGPGPSSSNIRAPGPAYPPQHLGLLLSHAENFSESPPGSAALSPLIMAGLNTPGSASAESGQGSPTVFATSANPNDTASAVFSRLGSLSRSTSRGRFAPSGRVSSSPGIASGPGAYPESQAWTRERQASFEKRIARLTVSANLPLSWVDNPEWIEFCREFIPGARSPSRKVLTSRIIPDLVLEIRQAAKIEVQGKNVTLQSDGWTGGNHRHLIAFMITTEKKVYTVRVHDASTERKTAENLKILLDEVVKELEEEWKTSVIAVINLVVGDYFKAESPLLIYTDQANDLITWLRSKTILLNTLREKQESLGQRVLTILRAILTRWTMHLRAYERLLLVLQPLRLIVLEDMARVNENQKVVITGDAKAKAKARQMCTIIQSDLFWQSLARVVHHLRPLGIAANIIQSAFCRLDMVILTFGSLVYEYKQMTDPDDIPGCTAILNSIEKRWSKTDQELFIGALVVNPIYRQEPLAHLPHFTNASIISLLGRLWKRFNRANQVPDQFKVEAGEYLSSEGLFHNLNEMIHIERNKAKESEPVCAPDPINILRGYGHGQSFGPFVTFAMRLLMINANSASCERLFSVYGAILTDKRNRLLLNNMKNQADLKAQIRDEHLKSDTAKKRLHERFVSHKQSSRAAEKAPATRGADSGTDTARSQVPGGSNTSQSARRPVSLIEDSRQMEVDGTQEPAALSQPANTLRNFAEIQQRRAMDDDTDSDPLFSPNTIPRAASENTSHPTPSTTAGPGTSGPTPSTATLSSSQVEMRLPLLPIATIFNFENTYWKRTFDSMTILTFDQKLDLFELLDLDADGEDAGVDVDESTGEVLLG</sequence>
<feature type="region of interest" description="Disordered" evidence="1">
    <location>
        <begin position="754"/>
        <end position="803"/>
    </location>
</feature>
<feature type="compositionally biased region" description="Low complexity" evidence="1">
    <location>
        <begin position="151"/>
        <end position="162"/>
    </location>
</feature>
<dbReference type="Proteomes" id="UP001148786">
    <property type="component" value="Unassembled WGS sequence"/>
</dbReference>
<dbReference type="Pfam" id="PF04937">
    <property type="entry name" value="DUF659"/>
    <property type="match status" value="1"/>
</dbReference>
<feature type="compositionally biased region" description="Low complexity" evidence="1">
    <location>
        <begin position="778"/>
        <end position="803"/>
    </location>
</feature>
<feature type="compositionally biased region" description="Basic and acidic residues" evidence="1">
    <location>
        <begin position="660"/>
        <end position="673"/>
    </location>
</feature>
<evidence type="ECO:0000313" key="3">
    <source>
        <dbReference type="EMBL" id="KAJ3491026.1"/>
    </source>
</evidence>
<dbReference type="PANTHER" id="PTHR46169:SF29">
    <property type="entry name" value="DNA REPLICATION-RELATED ELEMENT FACTOR, ISOFORM A"/>
    <property type="match status" value="1"/>
</dbReference>
<dbReference type="EMBL" id="JANKHO010002572">
    <property type="protein sequence ID" value="KAJ3491026.1"/>
    <property type="molecule type" value="Genomic_DNA"/>
</dbReference>
<feature type="compositionally biased region" description="Low complexity" evidence="1">
    <location>
        <begin position="44"/>
        <end position="55"/>
    </location>
</feature>
<protein>
    <recommendedName>
        <fullName evidence="2">DUF659 domain-containing protein</fullName>
    </recommendedName>
</protein>
<comment type="caution">
    <text evidence="3">The sequence shown here is derived from an EMBL/GenBank/DDBJ whole genome shotgun (WGS) entry which is preliminary data.</text>
</comment>
<feature type="region of interest" description="Disordered" evidence="1">
    <location>
        <begin position="35"/>
        <end position="63"/>
    </location>
</feature>
<dbReference type="PANTHER" id="PTHR46169">
    <property type="entry name" value="DNA REPLICATION-RELATED ELEMENT FACTOR, ISOFORM A"/>
    <property type="match status" value="1"/>
</dbReference>
<dbReference type="InterPro" id="IPR012337">
    <property type="entry name" value="RNaseH-like_sf"/>
</dbReference>
<dbReference type="InterPro" id="IPR052717">
    <property type="entry name" value="Vacuolar_transposase_reg"/>
</dbReference>